<keyword evidence="5" id="KW-0028">Amino-acid biosynthesis</keyword>
<dbReference type="EC" id="2.4.2.17" evidence="4"/>
<dbReference type="InterPro" id="IPR020621">
    <property type="entry name" value="ATP-PRT_HisG_long"/>
</dbReference>
<evidence type="ECO:0000256" key="3">
    <source>
        <dbReference type="ARBA" id="ARBA00009372"/>
    </source>
</evidence>
<dbReference type="SUPFAM" id="SSF54913">
    <property type="entry name" value="GlnB-like"/>
    <property type="match status" value="1"/>
</dbReference>
<accession>A0ABR4NGU6</accession>
<dbReference type="Gene3D" id="3.40.190.10">
    <property type="entry name" value="Periplasmic binding protein-like II"/>
    <property type="match status" value="2"/>
</dbReference>
<gene>
    <name evidence="12" type="primary">HIS1</name>
    <name evidence="12" type="ORF">HK105_201589</name>
</gene>
<feature type="compositionally biased region" description="Polar residues" evidence="9">
    <location>
        <begin position="370"/>
        <end position="381"/>
    </location>
</feature>
<evidence type="ECO:0000256" key="4">
    <source>
        <dbReference type="ARBA" id="ARBA00011946"/>
    </source>
</evidence>
<dbReference type="NCBIfam" id="TIGR03455">
    <property type="entry name" value="HisG_C-term"/>
    <property type="match status" value="1"/>
</dbReference>
<dbReference type="Pfam" id="PF01634">
    <property type="entry name" value="HisG"/>
    <property type="match status" value="1"/>
</dbReference>
<evidence type="ECO:0000256" key="1">
    <source>
        <dbReference type="ARBA" id="ARBA00000915"/>
    </source>
</evidence>
<comment type="catalytic activity">
    <reaction evidence="1">
        <text>1-(5-phospho-beta-D-ribosyl)-ATP + diphosphate = 5-phospho-alpha-D-ribose 1-diphosphate + ATP</text>
        <dbReference type="Rhea" id="RHEA:18473"/>
        <dbReference type="ChEBI" id="CHEBI:30616"/>
        <dbReference type="ChEBI" id="CHEBI:33019"/>
        <dbReference type="ChEBI" id="CHEBI:58017"/>
        <dbReference type="ChEBI" id="CHEBI:73183"/>
        <dbReference type="EC" id="2.4.2.17"/>
    </reaction>
</comment>
<evidence type="ECO:0000256" key="8">
    <source>
        <dbReference type="ARBA" id="ARBA00023102"/>
    </source>
</evidence>
<dbReference type="CDD" id="cd12148">
    <property type="entry name" value="fungal_TF_MHR"/>
    <property type="match status" value="1"/>
</dbReference>
<organism evidence="12 13">
    <name type="scientific">Polyrhizophydium stewartii</name>
    <dbReference type="NCBI Taxonomy" id="2732419"/>
    <lineage>
        <taxon>Eukaryota</taxon>
        <taxon>Fungi</taxon>
        <taxon>Fungi incertae sedis</taxon>
        <taxon>Chytridiomycota</taxon>
        <taxon>Chytridiomycota incertae sedis</taxon>
        <taxon>Chytridiomycetes</taxon>
        <taxon>Rhizophydiales</taxon>
        <taxon>Rhizophydiales incertae sedis</taxon>
        <taxon>Polyrhizophydium</taxon>
    </lineage>
</organism>
<dbReference type="PROSITE" id="PS01316">
    <property type="entry name" value="ATP_P_PHORIBOSYLTR"/>
    <property type="match status" value="1"/>
</dbReference>
<comment type="similarity">
    <text evidence="3">Belongs to the ATP phosphoribosyltransferase family.</text>
</comment>
<evidence type="ECO:0000259" key="10">
    <source>
        <dbReference type="Pfam" id="PF01634"/>
    </source>
</evidence>
<feature type="region of interest" description="Disordered" evidence="9">
    <location>
        <begin position="493"/>
        <end position="518"/>
    </location>
</feature>
<keyword evidence="6 12" id="KW-0328">Glycosyltransferase</keyword>
<dbReference type="Gene3D" id="3.30.70.120">
    <property type="match status" value="1"/>
</dbReference>
<keyword evidence="7 12" id="KW-0808">Transferase</keyword>
<proteinExistence type="inferred from homology"/>
<feature type="compositionally biased region" description="Low complexity" evidence="9">
    <location>
        <begin position="382"/>
        <end position="397"/>
    </location>
</feature>
<reference evidence="12 13" key="1">
    <citation type="submission" date="2023-09" db="EMBL/GenBank/DDBJ databases">
        <title>Pangenome analysis of Batrachochytrium dendrobatidis and related Chytrids.</title>
        <authorList>
            <person name="Yacoub M.N."/>
            <person name="Stajich J.E."/>
            <person name="James T.Y."/>
        </authorList>
    </citation>
    <scope>NUCLEOTIDE SEQUENCE [LARGE SCALE GENOMIC DNA]</scope>
    <source>
        <strain evidence="12 13">JEL0888</strain>
    </source>
</reference>
<evidence type="ECO:0000256" key="2">
    <source>
        <dbReference type="ARBA" id="ARBA00004667"/>
    </source>
</evidence>
<dbReference type="Pfam" id="PF08029">
    <property type="entry name" value="HisG_C"/>
    <property type="match status" value="1"/>
</dbReference>
<evidence type="ECO:0000256" key="5">
    <source>
        <dbReference type="ARBA" id="ARBA00022605"/>
    </source>
</evidence>
<dbReference type="InterPro" id="IPR011322">
    <property type="entry name" value="N-reg_PII-like_a/b"/>
</dbReference>
<dbReference type="GO" id="GO:0003879">
    <property type="term" value="F:ATP phosphoribosyltransferase activity"/>
    <property type="evidence" value="ECO:0007669"/>
    <property type="project" value="UniProtKB-EC"/>
</dbReference>
<feature type="region of interest" description="Disordered" evidence="9">
    <location>
        <begin position="367"/>
        <end position="399"/>
    </location>
</feature>
<feature type="compositionally biased region" description="Polar residues" evidence="9">
    <location>
        <begin position="502"/>
        <end position="512"/>
    </location>
</feature>
<protein>
    <recommendedName>
        <fullName evidence="4">ATP phosphoribosyltransferase</fullName>
        <ecNumber evidence="4">2.4.2.17</ecNumber>
    </recommendedName>
</protein>
<keyword evidence="8" id="KW-0368">Histidine biosynthesis</keyword>
<dbReference type="SUPFAM" id="SSF53850">
    <property type="entry name" value="Periplasmic binding protein-like II"/>
    <property type="match status" value="1"/>
</dbReference>
<dbReference type="NCBIfam" id="TIGR00070">
    <property type="entry name" value="hisG"/>
    <property type="match status" value="1"/>
</dbReference>
<evidence type="ECO:0000256" key="6">
    <source>
        <dbReference type="ARBA" id="ARBA00022676"/>
    </source>
</evidence>
<evidence type="ECO:0000256" key="7">
    <source>
        <dbReference type="ARBA" id="ARBA00022679"/>
    </source>
</evidence>
<evidence type="ECO:0000259" key="11">
    <source>
        <dbReference type="Pfam" id="PF08029"/>
    </source>
</evidence>
<dbReference type="EMBL" id="JADGIZ020000005">
    <property type="protein sequence ID" value="KAL2918755.1"/>
    <property type="molecule type" value="Genomic_DNA"/>
</dbReference>
<evidence type="ECO:0000256" key="9">
    <source>
        <dbReference type="SAM" id="MobiDB-lite"/>
    </source>
</evidence>
<dbReference type="InterPro" id="IPR015867">
    <property type="entry name" value="N-reg_PII/ATP_PRibTrfase_C"/>
</dbReference>
<feature type="domain" description="Histidine biosynthesis HisG C-terminal" evidence="11">
    <location>
        <begin position="239"/>
        <end position="311"/>
    </location>
</feature>
<name>A0ABR4NGU6_9FUNG</name>
<dbReference type="InterPro" id="IPR013820">
    <property type="entry name" value="ATP_PRibTrfase_cat"/>
</dbReference>
<dbReference type="PANTHER" id="PTHR21403:SF8">
    <property type="entry name" value="ATP PHOSPHORIBOSYLTRANSFERASE"/>
    <property type="match status" value="1"/>
</dbReference>
<evidence type="ECO:0000313" key="12">
    <source>
        <dbReference type="EMBL" id="KAL2918755.1"/>
    </source>
</evidence>
<dbReference type="InterPro" id="IPR001348">
    <property type="entry name" value="ATP_PRibTrfase_HisG"/>
</dbReference>
<evidence type="ECO:0000313" key="13">
    <source>
        <dbReference type="Proteomes" id="UP001527925"/>
    </source>
</evidence>
<dbReference type="InterPro" id="IPR013115">
    <property type="entry name" value="HisG_C"/>
</dbReference>
<dbReference type="InterPro" id="IPR018198">
    <property type="entry name" value="ATP_PRibTrfase_CS"/>
</dbReference>
<comment type="pathway">
    <text evidence="2">Amino-acid biosynthesis; L-histidine biosynthesis; L-histidine from 5-phospho-alpha-D-ribose 1-diphosphate: step 1/9.</text>
</comment>
<comment type="caution">
    <text evidence="12">The sequence shown here is derived from an EMBL/GenBank/DDBJ whole genome shotgun (WGS) entry which is preliminary data.</text>
</comment>
<dbReference type="HAMAP" id="MF_00079">
    <property type="entry name" value="HisG_Long"/>
    <property type="match status" value="1"/>
</dbReference>
<feature type="domain" description="ATP phosphoribosyltransferase catalytic" evidence="10">
    <location>
        <begin position="58"/>
        <end position="235"/>
    </location>
</feature>
<dbReference type="Proteomes" id="UP001527925">
    <property type="component" value="Unassembled WGS sequence"/>
</dbReference>
<dbReference type="PANTHER" id="PTHR21403">
    <property type="entry name" value="ATP PHOSPHORIBOSYLTRANSFERASE ATP-PRTASE"/>
    <property type="match status" value="1"/>
</dbReference>
<sequence>MDPAALKDRLLFAVPKKGRLAERCLRLLEGANVQFSRTHRLDIALSTNMPLALVFLPAGDIAKFVGEGNVDMGITGQDMVAENGVVVEELLQLGFGKCNLAVQVPEAGDYDSIDQLIGKRIATSFEGVVSKYFAARESGLAHETAVELLRTNINAPALSGPTKTSIVYIGGSVETACTLGVADAIVDLVESGETMRAAKLKDIGTLWASQAVLIANPRKTEHGELVKRIVRRIRGVVDADRYVLCNYNVPRTRLQDAVKITPGKKAPSVSPLEDEAWVAVSAMVLKSQLHDIMDRLSAVGGEDILIFDIHNCRPYCTNCIKSVTRDEDGNPVCTYRIEAKKRGPRPGYKDRMLQRLERLESILRPLVDPATSTSAASDTPRSPQNSNSSADASAQANPRKRPFQQVIEMLDAIEGASQSALIAGSAVHPAKHAAVAHQPVLVELPDDTSPSATFRRFSEQSDSQDDDVLRAVPGTATGTTTPAGHIHIAHHPHHQLHLPGNGSRNPTHTSPSGLAAHTPASHSLNLLNELSASSSVGTAPPQGVMASHQLSWAQPVAGAGPAAASTARSVAGQHHIAHLGQLGQSAPAATGVDLSSFYLNNPAIFSSLAYPSILDPFPSIFAGPFTNTPSLSNIALLDASTPRHSSVQDLECHLVMLGLTYNLAVPISSKHAAEISSPKQFVLSLPRALRDALAATGVFFSSHPELYSSILAADPSASTGLPPANGSKIDTRIRIARMYMLRARKALKATVMPAGSTHLNSVNEVTDDGTPVEPLDDCDAVRAMLLLVSVAFGLGDGGDSMQLIADAYRLAQKAKIYEASIQPTIDPTPPQLTVDSLVISVPRMITAKPNMSKLTSAEIFDRRVLWAACLILDTYCSMASGYQSGIDEGDYPGLVDSFSLADLVPSVSVPEPPALTRASPSRLAENTIWEATPFAVMFDDVSEMSRATMRVSSSSGEFESQIHLTFIMRRVMRYARSHMASPSVVFPSYKFDHLPDPLRDICSVPRDQQGGTASLHNLLLAWYAHFPERFRAFPSLESFARGVHLPLLDEFRDWIFSIYAVESILTFLSAFSYLHLPLLSTPDAHRKMYRLSAPKSDSALGVHSPRSAAEAAKDAAGAEGSGMLWSSQQVLLACFRALTYMIQRLYTPTAPSQSPFPQQTYDEERLHYCQQLPLNSETPSPALCWTIQSLNIFITSSAGLMAARSRPEGVEAVASHHDAIVRLINTLVLPSLERISKVYPMAQLYHFKLAALLKGGTAEEWAREALSYVQL</sequence>
<keyword evidence="13" id="KW-1185">Reference proteome</keyword>